<keyword evidence="2" id="KW-0732">Signal</keyword>
<keyword evidence="4" id="KW-1185">Reference proteome</keyword>
<organism evidence="3 4">
    <name type="scientific">Potamilus streckersoni</name>
    <dbReference type="NCBI Taxonomy" id="2493646"/>
    <lineage>
        <taxon>Eukaryota</taxon>
        <taxon>Metazoa</taxon>
        <taxon>Spiralia</taxon>
        <taxon>Lophotrochozoa</taxon>
        <taxon>Mollusca</taxon>
        <taxon>Bivalvia</taxon>
        <taxon>Autobranchia</taxon>
        <taxon>Heteroconchia</taxon>
        <taxon>Palaeoheterodonta</taxon>
        <taxon>Unionida</taxon>
        <taxon>Unionoidea</taxon>
        <taxon>Unionidae</taxon>
        <taxon>Ambleminae</taxon>
        <taxon>Lampsilini</taxon>
        <taxon>Potamilus</taxon>
    </lineage>
</organism>
<reference evidence="3" key="3">
    <citation type="submission" date="2023-05" db="EMBL/GenBank/DDBJ databases">
        <authorList>
            <person name="Smith C.H."/>
        </authorList>
    </citation>
    <scope>NUCLEOTIDE SEQUENCE</scope>
    <source>
        <strain evidence="3">CHS0354</strain>
        <tissue evidence="3">Mantle</tissue>
    </source>
</reference>
<keyword evidence="1" id="KW-0472">Membrane</keyword>
<dbReference type="EMBL" id="JAEAOA010002323">
    <property type="protein sequence ID" value="KAK3596850.1"/>
    <property type="molecule type" value="Genomic_DNA"/>
</dbReference>
<evidence type="ECO:0000256" key="1">
    <source>
        <dbReference type="SAM" id="Phobius"/>
    </source>
</evidence>
<evidence type="ECO:0000313" key="3">
    <source>
        <dbReference type="EMBL" id="KAK3596850.1"/>
    </source>
</evidence>
<evidence type="ECO:0000313" key="4">
    <source>
        <dbReference type="Proteomes" id="UP001195483"/>
    </source>
</evidence>
<feature type="signal peptide" evidence="2">
    <location>
        <begin position="1"/>
        <end position="21"/>
    </location>
</feature>
<dbReference type="Proteomes" id="UP001195483">
    <property type="component" value="Unassembled WGS sequence"/>
</dbReference>
<comment type="caution">
    <text evidence="3">The sequence shown here is derived from an EMBL/GenBank/DDBJ whole genome shotgun (WGS) entry which is preliminary data.</text>
</comment>
<accession>A0AAE0W1I2</accession>
<feature type="transmembrane region" description="Helical" evidence="1">
    <location>
        <begin position="85"/>
        <end position="103"/>
    </location>
</feature>
<name>A0AAE0W1I2_9BIVA</name>
<dbReference type="AlphaFoldDB" id="A0AAE0W1I2"/>
<reference evidence="3" key="1">
    <citation type="journal article" date="2021" name="Genome Biol. Evol.">
        <title>A High-Quality Reference Genome for a Parasitic Bivalve with Doubly Uniparental Inheritance (Bivalvia: Unionida).</title>
        <authorList>
            <person name="Smith C.H."/>
        </authorList>
    </citation>
    <scope>NUCLEOTIDE SEQUENCE</scope>
    <source>
        <strain evidence="3">CHS0354</strain>
    </source>
</reference>
<sequence>MAKLTVLFALVLLSIFGLTYATYKIPYGYSGKSKGVIGVSGGKGFGGYGLAGYSGKGFGGYGFGGKGLGGYGGYGGFGGGGITQIFIPLIFLIIILPLITNLFNNK</sequence>
<gene>
    <name evidence="3" type="ORF">CHS0354_039843</name>
</gene>
<proteinExistence type="predicted"/>
<keyword evidence="1" id="KW-0812">Transmembrane</keyword>
<evidence type="ECO:0000256" key="2">
    <source>
        <dbReference type="SAM" id="SignalP"/>
    </source>
</evidence>
<feature type="chain" id="PRO_5042260012" evidence="2">
    <location>
        <begin position="22"/>
        <end position="106"/>
    </location>
</feature>
<reference evidence="3" key="2">
    <citation type="journal article" date="2021" name="Genome Biol. Evol.">
        <title>Developing a high-quality reference genome for a parasitic bivalve with doubly uniparental inheritance (Bivalvia: Unionida).</title>
        <authorList>
            <person name="Smith C.H."/>
        </authorList>
    </citation>
    <scope>NUCLEOTIDE SEQUENCE</scope>
    <source>
        <strain evidence="3">CHS0354</strain>
        <tissue evidence="3">Mantle</tissue>
    </source>
</reference>
<keyword evidence="1" id="KW-1133">Transmembrane helix</keyword>
<protein>
    <submittedName>
        <fullName evidence="3">Uncharacterized protein</fullName>
    </submittedName>
</protein>